<dbReference type="EMBL" id="JAINZM010000024">
    <property type="protein sequence ID" value="MCW6057959.1"/>
    <property type="molecule type" value="Genomic_DNA"/>
</dbReference>
<evidence type="ECO:0000313" key="2">
    <source>
        <dbReference type="Proteomes" id="UP001142690"/>
    </source>
</evidence>
<comment type="caution">
    <text evidence="1">The sequence shown here is derived from an EMBL/GenBank/DDBJ whole genome shotgun (WGS) entry which is preliminary data.</text>
</comment>
<keyword evidence="2" id="KW-1185">Reference proteome</keyword>
<gene>
    <name evidence="1" type="ORF">K7K06_20100</name>
</gene>
<evidence type="ECO:0000313" key="1">
    <source>
        <dbReference type="EMBL" id="MCW6057959.1"/>
    </source>
</evidence>
<evidence type="ECO:0008006" key="3">
    <source>
        <dbReference type="Google" id="ProtNLM"/>
    </source>
</evidence>
<proteinExistence type="predicted"/>
<organism evidence="1 2">
    <name type="scientific">Pseudomonas fragariae</name>
    <name type="common">ex Marin et al. 2024</name>
    <dbReference type="NCBI Taxonomy" id="3080056"/>
    <lineage>
        <taxon>Bacteria</taxon>
        <taxon>Pseudomonadati</taxon>
        <taxon>Pseudomonadota</taxon>
        <taxon>Gammaproteobacteria</taxon>
        <taxon>Pseudomonadales</taxon>
        <taxon>Pseudomonadaceae</taxon>
        <taxon>Pseudomonas</taxon>
    </lineage>
</organism>
<name>A0ABT3LNC2_9PSED</name>
<dbReference type="Proteomes" id="UP001142690">
    <property type="component" value="Unassembled WGS sequence"/>
</dbReference>
<protein>
    <recommendedName>
        <fullName evidence="3">DUF695 domain-containing protein</fullName>
    </recommendedName>
</protein>
<reference evidence="1" key="1">
    <citation type="submission" date="2021-08" db="EMBL/GenBank/DDBJ databases">
        <title>Characterization of Pseudomonas fragariae.</title>
        <authorList>
            <person name="Carvalho R."/>
            <person name="Marin M."/>
        </authorList>
    </citation>
    <scope>NUCLEOTIDE SEQUENCE</scope>
    <source>
        <strain evidence="1">17</strain>
    </source>
</reference>
<accession>A0ABT3LNC2</accession>
<sequence>MPKISISCSNPVKDIEATKFLHKTLGWALGSASNMLAMGERGVFYTCQLYLSDHMEHDKKIRAIIAFFQRKKIPLTIIEIDDDEDWGSVDPSDLDDIKISEELMLNELNSSDV</sequence>